<dbReference type="GO" id="GO:0016020">
    <property type="term" value="C:membrane"/>
    <property type="evidence" value="ECO:0007669"/>
    <property type="project" value="InterPro"/>
</dbReference>
<organism evidence="2 3">
    <name type="scientific">Trypanosoma cruzi marinkellei</name>
    <dbReference type="NCBI Taxonomy" id="85056"/>
    <lineage>
        <taxon>Eukaryota</taxon>
        <taxon>Discoba</taxon>
        <taxon>Euglenozoa</taxon>
        <taxon>Kinetoplastea</taxon>
        <taxon>Metakinetoplastina</taxon>
        <taxon>Trypanosomatida</taxon>
        <taxon>Trypanosomatidae</taxon>
        <taxon>Trypanosoma</taxon>
        <taxon>Schizotrypanum</taxon>
    </lineage>
</organism>
<proteinExistence type="predicted"/>
<dbReference type="GO" id="GO:0006113">
    <property type="term" value="P:fermentation"/>
    <property type="evidence" value="ECO:0007669"/>
    <property type="project" value="InterPro"/>
</dbReference>
<reference evidence="2 3" key="1">
    <citation type="journal article" date="2012" name="BMC Genomics">
        <title>Comparative genomic analysis of human infective Trypanosoma cruzi lineages with the bat-restricted subspecies T. cruzi marinkellei.</title>
        <authorList>
            <person name="Franzen O."/>
            <person name="Talavera-Lopez C."/>
            <person name="Ochaya S."/>
            <person name="Butler C.E."/>
            <person name="Messenger L.A."/>
            <person name="Lewis M.D."/>
            <person name="Llewellyn M.S."/>
            <person name="Marinkelle C.J."/>
            <person name="Tyler K.M."/>
            <person name="Miles M.A."/>
            <person name="Andersson B."/>
        </authorList>
    </citation>
    <scope>NUCLEOTIDE SEQUENCE [LARGE SCALE GENOMIC DNA]</scope>
    <source>
        <strain evidence="2 3">B7</strain>
    </source>
</reference>
<dbReference type="InterPro" id="IPR029636">
    <property type="entry name" value="Csf1"/>
</dbReference>
<dbReference type="PANTHER" id="PTHR32085:SF3">
    <property type="entry name" value="PROTEIN CSF1"/>
    <property type="match status" value="1"/>
</dbReference>
<feature type="compositionally biased region" description="Low complexity" evidence="1">
    <location>
        <begin position="467"/>
        <end position="490"/>
    </location>
</feature>
<feature type="region of interest" description="Disordered" evidence="1">
    <location>
        <begin position="456"/>
        <end position="508"/>
    </location>
</feature>
<keyword evidence="3" id="KW-1185">Reference proteome</keyword>
<dbReference type="OrthoDB" id="252573at2759"/>
<name>K2MYR9_TRYCR</name>
<protein>
    <submittedName>
        <fullName evidence="2">Uncharacterized protein</fullName>
    </submittedName>
</protein>
<dbReference type="EMBL" id="AHKC01018097">
    <property type="protein sequence ID" value="EKF27481.1"/>
    <property type="molecule type" value="Genomic_DNA"/>
</dbReference>
<dbReference type="PANTHER" id="PTHR32085">
    <property type="entry name" value="PROTEIN CSF1"/>
    <property type="match status" value="1"/>
</dbReference>
<comment type="caution">
    <text evidence="2">The sequence shown here is derived from an EMBL/GenBank/DDBJ whole genome shotgun (WGS) entry which is preliminary data.</text>
</comment>
<gene>
    <name evidence="2" type="ORF">MOQ_008794</name>
</gene>
<dbReference type="Proteomes" id="UP000007350">
    <property type="component" value="Unassembled WGS sequence"/>
</dbReference>
<evidence type="ECO:0000256" key="1">
    <source>
        <dbReference type="SAM" id="MobiDB-lite"/>
    </source>
</evidence>
<dbReference type="AlphaFoldDB" id="K2MYR9"/>
<feature type="region of interest" description="Disordered" evidence="1">
    <location>
        <begin position="269"/>
        <end position="295"/>
    </location>
</feature>
<evidence type="ECO:0000313" key="2">
    <source>
        <dbReference type="EMBL" id="EKF27481.1"/>
    </source>
</evidence>
<evidence type="ECO:0000313" key="3">
    <source>
        <dbReference type="Proteomes" id="UP000007350"/>
    </source>
</evidence>
<sequence length="582" mass="63751">MFTRSANIIKENAQKSAVIRRGLEAMRKGQAEEVLVFVVTASHIKLRLDLSSGNAQQATLGGVSLMLLRTRSPARACYKTCFDVAVRSFILRSEGVLSGVANLDSVLMKAFLIENADNARHLVCSPTGRTFRELLCVQKLHAMFKERQLKDVFECQATEISIGCMDGVGEEERRILEAELSLYRSSVFVTPSTVPAILSTISNVGEVLSMQREVSLLRLQDGGIKTSHASFTRKVKEAFYGIEWVLDRQKVNGRKKIIFSPSDSNYLSNGDKNNKRKVSTSSLETEGGDKPGVASDETEKSLLIPFMGNPLTRIPCGKLTLKLDQTTLLLGTVSAGATSSGSLIASFPKAKLSFAECPGDENTTVKKVLEINTENVELFRPGAVKVVILGFRGTNKFEFYSRQGIGDAEVGFMLTLFQSNPWTGNPRFQDFQELIQLVRSFTTKGNAEMFHRLGRIDEDCPGESSDTKSSSNANSSGDATAAAAAAAAGAVPAPTAEETMQQNAEKRTTDDRYLKALRHVKFSPQLRFGGDVAVNVDVILNWLGVSEKMLPQILHMKACDRLEGLLNRLSEGMSERQIKKKG</sequence>
<accession>K2MYR9</accession>